<accession>A0ABS3HQX7</accession>
<feature type="transmembrane region" description="Helical" evidence="7">
    <location>
        <begin position="98"/>
        <end position="119"/>
    </location>
</feature>
<organism evidence="9 10">
    <name type="scientific">Candidatus Vagococcus giribetii</name>
    <dbReference type="NCBI Taxonomy" id="2230876"/>
    <lineage>
        <taxon>Bacteria</taxon>
        <taxon>Bacillati</taxon>
        <taxon>Bacillota</taxon>
        <taxon>Bacilli</taxon>
        <taxon>Lactobacillales</taxon>
        <taxon>Enterococcaceae</taxon>
        <taxon>Vagococcus</taxon>
    </lineage>
</organism>
<evidence type="ECO:0000256" key="5">
    <source>
        <dbReference type="ARBA" id="ARBA00022989"/>
    </source>
</evidence>
<evidence type="ECO:0000256" key="7">
    <source>
        <dbReference type="RuleBase" id="RU363032"/>
    </source>
</evidence>
<feature type="transmembrane region" description="Helical" evidence="7">
    <location>
        <begin position="9"/>
        <end position="34"/>
    </location>
</feature>
<feature type="domain" description="ABC transmembrane type-1" evidence="8">
    <location>
        <begin position="65"/>
        <end position="277"/>
    </location>
</feature>
<evidence type="ECO:0000259" key="8">
    <source>
        <dbReference type="PROSITE" id="PS50928"/>
    </source>
</evidence>
<keyword evidence="4 7" id="KW-0812">Transmembrane</keyword>
<keyword evidence="6 7" id="KW-0472">Membrane</keyword>
<gene>
    <name evidence="9" type="ORF">DOK76_03630</name>
</gene>
<evidence type="ECO:0000313" key="9">
    <source>
        <dbReference type="EMBL" id="MBO0476146.1"/>
    </source>
</evidence>
<comment type="caution">
    <text evidence="9">The sequence shown here is derived from an EMBL/GenBank/DDBJ whole genome shotgun (WGS) entry which is preliminary data.</text>
</comment>
<evidence type="ECO:0000256" key="6">
    <source>
        <dbReference type="ARBA" id="ARBA00023136"/>
    </source>
</evidence>
<proteinExistence type="inferred from homology"/>
<dbReference type="Gene3D" id="1.10.3720.10">
    <property type="entry name" value="MetI-like"/>
    <property type="match status" value="1"/>
</dbReference>
<dbReference type="InterPro" id="IPR035906">
    <property type="entry name" value="MetI-like_sf"/>
</dbReference>
<dbReference type="PANTHER" id="PTHR30193:SF41">
    <property type="entry name" value="DIACETYLCHITOBIOSE UPTAKE SYSTEM PERMEASE PROTEIN NGCF"/>
    <property type="match status" value="1"/>
</dbReference>
<dbReference type="RefSeq" id="WP_206965060.1">
    <property type="nucleotide sequence ID" value="NZ_JAFLVX010000011.1"/>
</dbReference>
<dbReference type="Pfam" id="PF00528">
    <property type="entry name" value="BPD_transp_1"/>
    <property type="match status" value="1"/>
</dbReference>
<feature type="transmembrane region" description="Helical" evidence="7">
    <location>
        <begin position="69"/>
        <end position="91"/>
    </location>
</feature>
<name>A0ABS3HQX7_9ENTE</name>
<evidence type="ECO:0000313" key="10">
    <source>
        <dbReference type="Proteomes" id="UP000664857"/>
    </source>
</evidence>
<feature type="transmembrane region" description="Helical" evidence="7">
    <location>
        <begin position="151"/>
        <end position="173"/>
    </location>
</feature>
<feature type="transmembrane region" description="Helical" evidence="7">
    <location>
        <begin position="259"/>
        <end position="280"/>
    </location>
</feature>
<reference evidence="9 10" key="1">
    <citation type="submission" date="2021-03" db="EMBL/GenBank/DDBJ databases">
        <title>Enterococcal diversity collection.</title>
        <authorList>
            <person name="Gilmore M.S."/>
            <person name="Schwartzman J."/>
            <person name="Van Tyne D."/>
            <person name="Martin M."/>
            <person name="Earl A.M."/>
            <person name="Manson A.L."/>
            <person name="Straub T."/>
            <person name="Salamzade R."/>
            <person name="Saavedra J."/>
            <person name="Lebreton F."/>
            <person name="Prichula J."/>
            <person name="Schaufler K."/>
            <person name="Gaca A."/>
            <person name="Sgardioli B."/>
            <person name="Wagenaar J."/>
            <person name="Strong T."/>
        </authorList>
    </citation>
    <scope>NUCLEOTIDE SEQUENCE [LARGE SCALE GENOMIC DNA]</scope>
    <source>
        <strain evidence="9 10">DIV0080</strain>
    </source>
</reference>
<sequence length="287" mass="32076">MRKKWTDYLLVMPALLLSICIVIVPGILTIVMSFTDYNGISFDVNFVGLQNFQELFSNRVFWKAISNNMIWMALFLTVPVLLALGVSVILLKKKKSKNIYQVIFLIPYVLAPAVNAMLWQNIIFNSRTGIIGVLNNIGYAVGSPLTNIQTAIYAVASVDIWHYWGYLAVIYFASLRQTPQDLVEASKIDGCNAWGTFKNVYFPHLLPTFKLMMIMIVIGSFLAFDYIKLLTGGGPANSTEVLGTYAYTLAFSTMQVGKASAVGLFMSFFGLIASTIYTILSRNEERM</sequence>
<feature type="transmembrane region" description="Helical" evidence="7">
    <location>
        <begin position="208"/>
        <end position="227"/>
    </location>
</feature>
<keyword evidence="2 7" id="KW-0813">Transport</keyword>
<dbReference type="InterPro" id="IPR051393">
    <property type="entry name" value="ABC_transporter_permease"/>
</dbReference>
<dbReference type="SUPFAM" id="SSF161098">
    <property type="entry name" value="MetI-like"/>
    <property type="match status" value="1"/>
</dbReference>
<dbReference type="Proteomes" id="UP000664857">
    <property type="component" value="Unassembled WGS sequence"/>
</dbReference>
<dbReference type="PROSITE" id="PS50928">
    <property type="entry name" value="ABC_TM1"/>
    <property type="match status" value="1"/>
</dbReference>
<evidence type="ECO:0000256" key="1">
    <source>
        <dbReference type="ARBA" id="ARBA00004651"/>
    </source>
</evidence>
<dbReference type="CDD" id="cd06261">
    <property type="entry name" value="TM_PBP2"/>
    <property type="match status" value="1"/>
</dbReference>
<dbReference type="InterPro" id="IPR000515">
    <property type="entry name" value="MetI-like"/>
</dbReference>
<keyword evidence="10" id="KW-1185">Reference proteome</keyword>
<dbReference type="EMBL" id="JAFLVX010000011">
    <property type="protein sequence ID" value="MBO0476146.1"/>
    <property type="molecule type" value="Genomic_DNA"/>
</dbReference>
<evidence type="ECO:0000256" key="3">
    <source>
        <dbReference type="ARBA" id="ARBA00022475"/>
    </source>
</evidence>
<keyword evidence="5 7" id="KW-1133">Transmembrane helix</keyword>
<protein>
    <submittedName>
        <fullName evidence="9">Sugar ABC transporter permease</fullName>
    </submittedName>
</protein>
<keyword evidence="3" id="KW-1003">Cell membrane</keyword>
<comment type="similarity">
    <text evidence="7">Belongs to the binding-protein-dependent transport system permease family.</text>
</comment>
<dbReference type="PANTHER" id="PTHR30193">
    <property type="entry name" value="ABC TRANSPORTER PERMEASE PROTEIN"/>
    <property type="match status" value="1"/>
</dbReference>
<evidence type="ECO:0000256" key="2">
    <source>
        <dbReference type="ARBA" id="ARBA00022448"/>
    </source>
</evidence>
<comment type="subcellular location">
    <subcellularLocation>
        <location evidence="1 7">Cell membrane</location>
        <topology evidence="1 7">Multi-pass membrane protein</topology>
    </subcellularLocation>
</comment>
<evidence type="ECO:0000256" key="4">
    <source>
        <dbReference type="ARBA" id="ARBA00022692"/>
    </source>
</evidence>